<organism evidence="2 3">
    <name type="scientific">Sporosarcina aquimarina</name>
    <dbReference type="NCBI Taxonomy" id="114975"/>
    <lineage>
        <taxon>Bacteria</taxon>
        <taxon>Bacillati</taxon>
        <taxon>Bacillota</taxon>
        <taxon>Bacilli</taxon>
        <taxon>Bacillales</taxon>
        <taxon>Caryophanaceae</taxon>
        <taxon>Sporosarcina</taxon>
    </lineage>
</organism>
<keyword evidence="1" id="KW-0812">Transmembrane</keyword>
<name>A0ABU4FZB8_9BACL</name>
<keyword evidence="3" id="KW-1185">Reference proteome</keyword>
<evidence type="ECO:0000313" key="3">
    <source>
        <dbReference type="Proteomes" id="UP001280629"/>
    </source>
</evidence>
<sequence>MNKNILIYILIISLIAMFIYFNYENYKVGEVEEREELLVATTFDLVENQNIKMEDIENIKVYRLNTGVYPFFYNIVVVLKNGKEFYYEWADKDKKKLNIK</sequence>
<keyword evidence="1" id="KW-0472">Membrane</keyword>
<reference evidence="2 3" key="1">
    <citation type="submission" date="2023-06" db="EMBL/GenBank/DDBJ databases">
        <title>Sporosarcina sp. nov., isolated from Korean traditional fermented seafood 'Jeotgal'.</title>
        <authorList>
            <person name="Yang A.-I."/>
            <person name="Shin N.-R."/>
        </authorList>
    </citation>
    <scope>NUCLEOTIDE SEQUENCE [LARGE SCALE GENOMIC DNA]</scope>
    <source>
        <strain evidence="2 3">KCTC3840</strain>
    </source>
</reference>
<evidence type="ECO:0000313" key="2">
    <source>
        <dbReference type="EMBL" id="MDW0110054.1"/>
    </source>
</evidence>
<evidence type="ECO:0008006" key="4">
    <source>
        <dbReference type="Google" id="ProtNLM"/>
    </source>
</evidence>
<comment type="caution">
    <text evidence="2">The sequence shown here is derived from an EMBL/GenBank/DDBJ whole genome shotgun (WGS) entry which is preliminary data.</text>
</comment>
<dbReference type="EMBL" id="JAUBDH010000004">
    <property type="protein sequence ID" value="MDW0110054.1"/>
    <property type="molecule type" value="Genomic_DNA"/>
</dbReference>
<dbReference type="Proteomes" id="UP001280629">
    <property type="component" value="Unassembled WGS sequence"/>
</dbReference>
<keyword evidence="1" id="KW-1133">Transmembrane helix</keyword>
<dbReference type="RefSeq" id="WP_317935593.1">
    <property type="nucleotide sequence ID" value="NZ_JAUBDH010000004.1"/>
</dbReference>
<protein>
    <recommendedName>
        <fullName evidence="4">DUF3139 domain-containing protein</fullName>
    </recommendedName>
</protein>
<proteinExistence type="predicted"/>
<gene>
    <name evidence="2" type="ORF">QT716_08285</name>
</gene>
<feature type="transmembrane region" description="Helical" evidence="1">
    <location>
        <begin position="6"/>
        <end position="23"/>
    </location>
</feature>
<accession>A0ABU4FZB8</accession>
<evidence type="ECO:0000256" key="1">
    <source>
        <dbReference type="SAM" id="Phobius"/>
    </source>
</evidence>